<evidence type="ECO:0000256" key="6">
    <source>
        <dbReference type="ARBA" id="ARBA00023136"/>
    </source>
</evidence>
<dbReference type="EMBL" id="CAJPWZ010001966">
    <property type="protein sequence ID" value="CAG2227497.1"/>
    <property type="molecule type" value="Genomic_DNA"/>
</dbReference>
<protein>
    <submittedName>
        <fullName evidence="9">KCNC1</fullName>
    </submittedName>
</protein>
<dbReference type="InterPro" id="IPR003131">
    <property type="entry name" value="T1-type_BTB"/>
</dbReference>
<dbReference type="GO" id="GO:0051260">
    <property type="term" value="P:protein homooligomerization"/>
    <property type="evidence" value="ECO:0007669"/>
    <property type="project" value="InterPro"/>
</dbReference>
<keyword evidence="7" id="KW-0407">Ion channel</keyword>
<dbReference type="Gene3D" id="3.30.710.10">
    <property type="entry name" value="Potassium Channel Kv1.1, Chain A"/>
    <property type="match status" value="1"/>
</dbReference>
<keyword evidence="3" id="KW-0812">Transmembrane</keyword>
<organism evidence="9 10">
    <name type="scientific">Mytilus edulis</name>
    <name type="common">Blue mussel</name>
    <dbReference type="NCBI Taxonomy" id="6550"/>
    <lineage>
        <taxon>Eukaryota</taxon>
        <taxon>Metazoa</taxon>
        <taxon>Spiralia</taxon>
        <taxon>Lophotrochozoa</taxon>
        <taxon>Mollusca</taxon>
        <taxon>Bivalvia</taxon>
        <taxon>Autobranchia</taxon>
        <taxon>Pteriomorphia</taxon>
        <taxon>Mytilida</taxon>
        <taxon>Mytiloidea</taxon>
        <taxon>Mytilidae</taxon>
        <taxon>Mytilinae</taxon>
        <taxon>Mytilus</taxon>
    </lineage>
</organism>
<evidence type="ECO:0000256" key="5">
    <source>
        <dbReference type="ARBA" id="ARBA00023065"/>
    </source>
</evidence>
<evidence type="ECO:0000256" key="3">
    <source>
        <dbReference type="ARBA" id="ARBA00022692"/>
    </source>
</evidence>
<reference evidence="9" key="1">
    <citation type="submission" date="2021-03" db="EMBL/GenBank/DDBJ databases">
        <authorList>
            <person name="Bekaert M."/>
        </authorList>
    </citation>
    <scope>NUCLEOTIDE SEQUENCE</scope>
</reference>
<name>A0A8S3T0S3_MYTED</name>
<keyword evidence="2" id="KW-0813">Transport</keyword>
<keyword evidence="4" id="KW-1133">Transmembrane helix</keyword>
<sequence>MASVHINVGGTLFQTKLSTLHRFPETLLGSITTTSEFYNEENKYFYFDRNPELFNTVLDYYRNGVIHLPTHLCGWLWKSELEFWRIPLTDISECCFQTYIKYEEKEATAAKLREIFATKPLTMTHLLTPINKIRHKVWMLIDEPTSSTYARVDFSNVGKLRMMKPYMGELRRVCPPGLLFHYSQSEHQTFIHAKVHKVQVCLNPTWEN</sequence>
<feature type="domain" description="Potassium channel tetramerisation-type BTB" evidence="8">
    <location>
        <begin position="4"/>
        <end position="94"/>
    </location>
</feature>
<dbReference type="InterPro" id="IPR028325">
    <property type="entry name" value="VG_K_chnl"/>
</dbReference>
<dbReference type="SUPFAM" id="SSF54695">
    <property type="entry name" value="POZ domain"/>
    <property type="match status" value="1"/>
</dbReference>
<comment type="caution">
    <text evidence="9">The sequence shown here is derived from an EMBL/GenBank/DDBJ whole genome shotgun (WGS) entry which is preliminary data.</text>
</comment>
<keyword evidence="5" id="KW-0406">Ion transport</keyword>
<dbReference type="OrthoDB" id="10025005at2759"/>
<dbReference type="PANTHER" id="PTHR11537">
    <property type="entry name" value="VOLTAGE-GATED POTASSIUM CHANNEL"/>
    <property type="match status" value="1"/>
</dbReference>
<dbReference type="CDD" id="cd18317">
    <property type="entry name" value="BTB_POZ_Kv"/>
    <property type="match status" value="1"/>
</dbReference>
<dbReference type="PRINTS" id="PR01498">
    <property type="entry name" value="SHAWCHANNEL"/>
</dbReference>
<dbReference type="AlphaFoldDB" id="A0A8S3T0S3"/>
<keyword evidence="6" id="KW-0472">Membrane</keyword>
<evidence type="ECO:0000313" key="9">
    <source>
        <dbReference type="EMBL" id="CAG2227497.1"/>
    </source>
</evidence>
<dbReference type="GO" id="GO:0005249">
    <property type="term" value="F:voltage-gated potassium channel activity"/>
    <property type="evidence" value="ECO:0007669"/>
    <property type="project" value="InterPro"/>
</dbReference>
<dbReference type="PANTHER" id="PTHR11537:SF254">
    <property type="entry name" value="POTASSIUM VOLTAGE-GATED CHANNEL PROTEIN SHAB"/>
    <property type="match status" value="1"/>
</dbReference>
<gene>
    <name evidence="9" type="ORF">MEDL_40536</name>
</gene>
<evidence type="ECO:0000256" key="7">
    <source>
        <dbReference type="ARBA" id="ARBA00023303"/>
    </source>
</evidence>
<evidence type="ECO:0000256" key="2">
    <source>
        <dbReference type="ARBA" id="ARBA00022448"/>
    </source>
</evidence>
<proteinExistence type="predicted"/>
<dbReference type="Pfam" id="PF02214">
    <property type="entry name" value="BTB_2"/>
    <property type="match status" value="1"/>
</dbReference>
<evidence type="ECO:0000259" key="8">
    <source>
        <dbReference type="Pfam" id="PF02214"/>
    </source>
</evidence>
<evidence type="ECO:0000313" key="10">
    <source>
        <dbReference type="Proteomes" id="UP000683360"/>
    </source>
</evidence>
<dbReference type="InterPro" id="IPR003974">
    <property type="entry name" value="K_chnl_volt-dep_Kv3"/>
</dbReference>
<dbReference type="InterPro" id="IPR011333">
    <property type="entry name" value="SKP1/BTB/POZ_sf"/>
</dbReference>
<dbReference type="GO" id="GO:0008076">
    <property type="term" value="C:voltage-gated potassium channel complex"/>
    <property type="evidence" value="ECO:0007669"/>
    <property type="project" value="InterPro"/>
</dbReference>
<evidence type="ECO:0000256" key="1">
    <source>
        <dbReference type="ARBA" id="ARBA00004141"/>
    </source>
</evidence>
<evidence type="ECO:0000256" key="4">
    <source>
        <dbReference type="ARBA" id="ARBA00022989"/>
    </source>
</evidence>
<accession>A0A8S3T0S3</accession>
<comment type="subcellular location">
    <subcellularLocation>
        <location evidence="1">Membrane</location>
        <topology evidence="1">Multi-pass membrane protein</topology>
    </subcellularLocation>
</comment>
<dbReference type="Proteomes" id="UP000683360">
    <property type="component" value="Unassembled WGS sequence"/>
</dbReference>
<dbReference type="GO" id="GO:0001508">
    <property type="term" value="P:action potential"/>
    <property type="evidence" value="ECO:0007669"/>
    <property type="project" value="TreeGrafter"/>
</dbReference>
<keyword evidence="10" id="KW-1185">Reference proteome</keyword>